<dbReference type="NCBIfam" id="NF033611">
    <property type="entry name" value="SAVED"/>
    <property type="match status" value="1"/>
</dbReference>
<proteinExistence type="predicted"/>
<sequence length="389" mass="43477">MGTIRILPKTLSTKPMSVSYIPEWTKLCLWGRAAGRCQYEGCNEVLYRDKVTKAEFNQAYVAHIIADKPAGPRGDSVLSEKLKADLSNLMLLCDVHHRLVDKIDVDGHPVARLQQMKSDHERRIGTVTSIDTDRQSHALFYGARIGEHGAPLTLANAKLAMIPKRYPASHEPISLGLKDSSFGDHESEYWSIESQHLRRQFASRVTPRLTEDIQHLSVFGLAPMPLLIELGRLISDIHAVDVYQLHREPAGWAWQDPPTDFQFNQTCTGPTDAKDVALNLSLSAHVANDRIHDVIGNDCCIWKISAPQPGNDFLQSKLHLQRFREVMRKTFDAIKLQHGQNARLSLFPAVPVSAAIEVGRVWMPKADLPLSVYDQNRSTGGFSPALTIS</sequence>
<feature type="domain" description="SMODS-associated and fused to various effectors" evidence="1">
    <location>
        <begin position="197"/>
        <end position="388"/>
    </location>
</feature>
<dbReference type="AlphaFoldDB" id="A0A5B1CFB6"/>
<comment type="caution">
    <text evidence="2">The sequence shown here is derived from an EMBL/GenBank/DDBJ whole genome shotgun (WGS) entry which is preliminary data.</text>
</comment>
<evidence type="ECO:0000313" key="2">
    <source>
        <dbReference type="EMBL" id="KAA1258595.1"/>
    </source>
</evidence>
<organism evidence="2 3">
    <name type="scientific">Rubripirellula obstinata</name>
    <dbReference type="NCBI Taxonomy" id="406547"/>
    <lineage>
        <taxon>Bacteria</taxon>
        <taxon>Pseudomonadati</taxon>
        <taxon>Planctomycetota</taxon>
        <taxon>Planctomycetia</taxon>
        <taxon>Pirellulales</taxon>
        <taxon>Pirellulaceae</taxon>
        <taxon>Rubripirellula</taxon>
    </lineage>
</organism>
<accession>A0A5B1CFB6</accession>
<evidence type="ECO:0000313" key="3">
    <source>
        <dbReference type="Proteomes" id="UP000322699"/>
    </source>
</evidence>
<dbReference type="Proteomes" id="UP000322699">
    <property type="component" value="Unassembled WGS sequence"/>
</dbReference>
<evidence type="ECO:0000259" key="1">
    <source>
        <dbReference type="Pfam" id="PF18145"/>
    </source>
</evidence>
<reference evidence="2 3" key="1">
    <citation type="submission" date="2019-08" db="EMBL/GenBank/DDBJ databases">
        <title>Deep-cultivation of Planctomycetes and their phenomic and genomic characterization uncovers novel biology.</title>
        <authorList>
            <person name="Wiegand S."/>
            <person name="Jogler M."/>
            <person name="Boedeker C."/>
            <person name="Pinto D."/>
            <person name="Vollmers J."/>
            <person name="Rivas-Marin E."/>
            <person name="Kohn T."/>
            <person name="Peeters S.H."/>
            <person name="Heuer A."/>
            <person name="Rast P."/>
            <person name="Oberbeckmann S."/>
            <person name="Bunk B."/>
            <person name="Jeske O."/>
            <person name="Meyerdierks A."/>
            <person name="Storesund J.E."/>
            <person name="Kallscheuer N."/>
            <person name="Luecker S."/>
            <person name="Lage O.M."/>
            <person name="Pohl T."/>
            <person name="Merkel B.J."/>
            <person name="Hornburger P."/>
            <person name="Mueller R.-W."/>
            <person name="Bruemmer F."/>
            <person name="Labrenz M."/>
            <person name="Spormann A.M."/>
            <person name="Op Den Camp H."/>
            <person name="Overmann J."/>
            <person name="Amann R."/>
            <person name="Jetten M.S.M."/>
            <person name="Mascher T."/>
            <person name="Medema M.H."/>
            <person name="Devos D.P."/>
            <person name="Kaster A.-K."/>
            <person name="Ovreas L."/>
            <person name="Rohde M."/>
            <person name="Galperin M.Y."/>
            <person name="Jogler C."/>
        </authorList>
    </citation>
    <scope>NUCLEOTIDE SEQUENCE [LARGE SCALE GENOMIC DNA]</scope>
    <source>
        <strain evidence="2 3">LF1</strain>
    </source>
</reference>
<keyword evidence="3" id="KW-1185">Reference proteome</keyword>
<protein>
    <recommendedName>
        <fullName evidence="1">SMODS-associated and fused to various effectors domain-containing protein</fullName>
    </recommendedName>
</protein>
<dbReference type="InterPro" id="IPR040836">
    <property type="entry name" value="SAVED"/>
</dbReference>
<name>A0A5B1CFB6_9BACT</name>
<dbReference type="EMBL" id="VRLW01000001">
    <property type="protein sequence ID" value="KAA1258595.1"/>
    <property type="molecule type" value="Genomic_DNA"/>
</dbReference>
<dbReference type="Pfam" id="PF18145">
    <property type="entry name" value="SAVED"/>
    <property type="match status" value="1"/>
</dbReference>
<gene>
    <name evidence="2" type="ORF">LF1_11170</name>
</gene>